<name>A0ABR1ZYZ4_9ROSI</name>
<feature type="region of interest" description="Disordered" evidence="1">
    <location>
        <begin position="74"/>
        <end position="93"/>
    </location>
</feature>
<evidence type="ECO:0000313" key="2">
    <source>
        <dbReference type="EMBL" id="KAK8485854.1"/>
    </source>
</evidence>
<dbReference type="EMBL" id="JBBPBM010001244">
    <property type="protein sequence ID" value="KAK8485854.1"/>
    <property type="molecule type" value="Genomic_DNA"/>
</dbReference>
<evidence type="ECO:0000256" key="1">
    <source>
        <dbReference type="SAM" id="MobiDB-lite"/>
    </source>
</evidence>
<dbReference type="InterPro" id="IPR016197">
    <property type="entry name" value="Chromo-like_dom_sf"/>
</dbReference>
<feature type="compositionally biased region" description="Basic and acidic residues" evidence="1">
    <location>
        <begin position="75"/>
        <end position="89"/>
    </location>
</feature>
<sequence>MVKRNNRAVTQLLIQWSNLGAENATWEDYSVLKSQFPEFDPWGQESTEGRGNVRTRAATSVKLGIGGEELGNCFGERENGARDGEKVGMDSRQLGPSAAEDWGFMDGLINGLEAKSKVDMERSTWVSPIQGFIHSVPIESLSYR</sequence>
<organism evidence="2 3">
    <name type="scientific">Hibiscus sabdariffa</name>
    <name type="common">roselle</name>
    <dbReference type="NCBI Taxonomy" id="183260"/>
    <lineage>
        <taxon>Eukaryota</taxon>
        <taxon>Viridiplantae</taxon>
        <taxon>Streptophyta</taxon>
        <taxon>Embryophyta</taxon>
        <taxon>Tracheophyta</taxon>
        <taxon>Spermatophyta</taxon>
        <taxon>Magnoliopsida</taxon>
        <taxon>eudicotyledons</taxon>
        <taxon>Gunneridae</taxon>
        <taxon>Pentapetalae</taxon>
        <taxon>rosids</taxon>
        <taxon>malvids</taxon>
        <taxon>Malvales</taxon>
        <taxon>Malvaceae</taxon>
        <taxon>Malvoideae</taxon>
        <taxon>Hibiscus</taxon>
    </lineage>
</organism>
<keyword evidence="3" id="KW-1185">Reference proteome</keyword>
<proteinExistence type="predicted"/>
<comment type="caution">
    <text evidence="2">The sequence shown here is derived from an EMBL/GenBank/DDBJ whole genome shotgun (WGS) entry which is preliminary data.</text>
</comment>
<dbReference type="Proteomes" id="UP001472677">
    <property type="component" value="Unassembled WGS sequence"/>
</dbReference>
<evidence type="ECO:0008006" key="4">
    <source>
        <dbReference type="Google" id="ProtNLM"/>
    </source>
</evidence>
<gene>
    <name evidence="2" type="ORF">V6N12_057826</name>
</gene>
<reference evidence="2 3" key="1">
    <citation type="journal article" date="2024" name="G3 (Bethesda)">
        <title>Genome assembly of Hibiscus sabdariffa L. provides insights into metabolisms of medicinal natural products.</title>
        <authorList>
            <person name="Kim T."/>
        </authorList>
    </citation>
    <scope>NUCLEOTIDE SEQUENCE [LARGE SCALE GENOMIC DNA]</scope>
    <source>
        <strain evidence="2">TK-2024</strain>
        <tissue evidence="2">Old leaves</tissue>
    </source>
</reference>
<protein>
    <recommendedName>
        <fullName evidence="4">Chromo domain-containing protein</fullName>
    </recommendedName>
</protein>
<evidence type="ECO:0000313" key="3">
    <source>
        <dbReference type="Proteomes" id="UP001472677"/>
    </source>
</evidence>
<dbReference type="SUPFAM" id="SSF54160">
    <property type="entry name" value="Chromo domain-like"/>
    <property type="match status" value="1"/>
</dbReference>
<accession>A0ABR1ZYZ4</accession>